<evidence type="ECO:0000256" key="1">
    <source>
        <dbReference type="SAM" id="MobiDB-lite"/>
    </source>
</evidence>
<feature type="transmembrane region" description="Helical" evidence="2">
    <location>
        <begin position="90"/>
        <end position="116"/>
    </location>
</feature>
<reference evidence="3 4" key="1">
    <citation type="journal article" date="2016" name="Nat. Commun.">
        <title>Thousands of microbial genomes shed light on interconnected biogeochemical processes in an aquifer system.</title>
        <authorList>
            <person name="Anantharaman K."/>
            <person name="Brown C.T."/>
            <person name="Hug L.A."/>
            <person name="Sharon I."/>
            <person name="Castelle C.J."/>
            <person name="Probst A.J."/>
            <person name="Thomas B.C."/>
            <person name="Singh A."/>
            <person name="Wilkins M.J."/>
            <person name="Karaoz U."/>
            <person name="Brodie E.L."/>
            <person name="Williams K.H."/>
            <person name="Hubbard S.S."/>
            <person name="Banfield J.F."/>
        </authorList>
    </citation>
    <scope>NUCLEOTIDE SEQUENCE [LARGE SCALE GENOMIC DNA]</scope>
</reference>
<protein>
    <recommendedName>
        <fullName evidence="5">DUF2254 domain-containing protein</fullName>
    </recommendedName>
</protein>
<accession>A0A1F6GZ16</accession>
<feature type="transmembrane region" description="Helical" evidence="2">
    <location>
        <begin position="44"/>
        <end position="69"/>
    </location>
</feature>
<keyword evidence="2" id="KW-0812">Transmembrane</keyword>
<feature type="region of interest" description="Disordered" evidence="1">
    <location>
        <begin position="572"/>
        <end position="631"/>
    </location>
</feature>
<evidence type="ECO:0000313" key="3">
    <source>
        <dbReference type="EMBL" id="OGH03329.1"/>
    </source>
</evidence>
<evidence type="ECO:0000313" key="4">
    <source>
        <dbReference type="Proteomes" id="UP000177583"/>
    </source>
</evidence>
<gene>
    <name evidence="3" type="ORF">A2557_02270</name>
</gene>
<sequence length="631" mass="72106">MIEPNRNLAPERVGHLPPESRIAVRPTRRPLVVPETTQEKLKFWVWPMGILISITTFLYLGFGLLNFNFHGEDSFLVLAFSSSGEAVADALNPFTGFLSAILGIMITVIAIVLQLAAQRYGTRLIDLFLEDQVNRAYFAFMVCTLIYSVYITYSIKDTFFAQLAIFLLVVATQVEIALLAPYFLYLFKFLTPTNLLHSIQVSSKTAVLSVIKTKPGESLGPAQAEVAGAIEQVTDSALSAVNQMDRNLGLMALNQMREMVLDYQQLKQQLPPEWFIVPQEYFVGISQVFYQEICEKRLWVETKACMDLELIYKNSIRVMPDAVSTIARNIRLLAEEAIRDRDDEVLDLMVQFFNTYIRIAINDKNVRVIFNLFYQYRLLAEAVMDYDPEVASKILFYFKYYGETCLQQGLWFVMLTAAFDLGGMVAVAYDKKVKNFEKMLLVFLSLEDNVDPKKDFLAFDAIRKAQLILSTYMYSKGESALIGLVIEDLKSETLEKLHHYRNALLGVKSKKFWEVTDRGYTFEYMEPDQKEWLGRFFEEYILPQQHLFKQAPAEVAPVLTERQRLEREAQEQLANESLKEAAVQKAQAETLDQEAAKAAKRTTRKKDGTEKPAKAPRKPRVPKTPPSDQAV</sequence>
<feature type="transmembrane region" description="Helical" evidence="2">
    <location>
        <begin position="409"/>
        <end position="429"/>
    </location>
</feature>
<dbReference type="Proteomes" id="UP000177583">
    <property type="component" value="Unassembled WGS sequence"/>
</dbReference>
<dbReference type="AlphaFoldDB" id="A0A1F6GZ16"/>
<dbReference type="InterPro" id="IPR018723">
    <property type="entry name" value="DUF2254_membrane"/>
</dbReference>
<dbReference type="EMBL" id="MFNF01000017">
    <property type="protein sequence ID" value="OGH03329.1"/>
    <property type="molecule type" value="Genomic_DNA"/>
</dbReference>
<feature type="transmembrane region" description="Helical" evidence="2">
    <location>
        <begin position="136"/>
        <end position="153"/>
    </location>
</feature>
<dbReference type="Pfam" id="PF10011">
    <property type="entry name" value="DUF2254"/>
    <property type="match status" value="1"/>
</dbReference>
<proteinExistence type="predicted"/>
<organism evidence="3 4">
    <name type="scientific">Candidatus Lambdaproteobacteria bacterium RIFOXYD2_FULL_56_26</name>
    <dbReference type="NCBI Taxonomy" id="1817773"/>
    <lineage>
        <taxon>Bacteria</taxon>
        <taxon>Pseudomonadati</taxon>
        <taxon>Pseudomonadota</taxon>
        <taxon>Candidatus Lambdaproteobacteria</taxon>
    </lineage>
</organism>
<feature type="transmembrane region" description="Helical" evidence="2">
    <location>
        <begin position="165"/>
        <end position="187"/>
    </location>
</feature>
<comment type="caution">
    <text evidence="3">The sequence shown here is derived from an EMBL/GenBank/DDBJ whole genome shotgun (WGS) entry which is preliminary data.</text>
</comment>
<keyword evidence="2" id="KW-0472">Membrane</keyword>
<evidence type="ECO:0000256" key="2">
    <source>
        <dbReference type="SAM" id="Phobius"/>
    </source>
</evidence>
<name>A0A1F6GZ16_9PROT</name>
<keyword evidence="2" id="KW-1133">Transmembrane helix</keyword>
<evidence type="ECO:0008006" key="5">
    <source>
        <dbReference type="Google" id="ProtNLM"/>
    </source>
</evidence>